<dbReference type="Gramene" id="BGIOSGA003380-TA">
    <property type="protein sequence ID" value="BGIOSGA003380-PA"/>
    <property type="gene ID" value="BGIOSGA003380"/>
</dbReference>
<comment type="subcellular location">
    <subcellularLocation>
        <location evidence="2 5">Secreted</location>
        <location evidence="2 5">Cell wall</location>
    </subcellularLocation>
</comment>
<keyword evidence="7" id="KW-1185">Reference proteome</keyword>
<name>B8A728_ORYSI</name>
<keyword evidence="4 5" id="KW-0134">Cell wall</keyword>
<dbReference type="STRING" id="39946.B8A728"/>
<dbReference type="PANTHER" id="PTHR21562:SF95">
    <property type="entry name" value="PECTIN ACETYLESTERASE"/>
    <property type="match status" value="1"/>
</dbReference>
<sequence>MAMMERIGVTKLHHHLLLLVLLLVVAAAGGGSVQAAEEDEMSGRRRRSRRRRAADVMVPITILNSAVDKGAVCMDGTPPAYTWTPGSGGGTGAGWPTERRRVCNNARTCRFRTASRHGSSDHMERRIAFTGIMSSAAADNPDFHSWNRVKIRYCDSGSFAGDAFDEGLKLQFRGQRIWGAVIQHLLDVGMASAEHVLLTGCSAGGLAAILHCDQLRALLPAAATVKCLSDGGLFLDAVDVAGGRSLRSYYGDVVGLQAVAPNLPETCTDHLDATSCFFPQNIIDGIKTPIFLLNAAYDVWQIEQSLAPNAADTSGTWRVCKFNRAACNASQLQFLQGFRDQMVAAVRVFSESRSNGLFINSCFAHCQSELTATWNGGSPALQNKGIAKSVGDWYFGRAEVKAIDCPYPCDKTCHNII</sequence>
<evidence type="ECO:0000256" key="5">
    <source>
        <dbReference type="RuleBase" id="RU363114"/>
    </source>
</evidence>
<dbReference type="InterPro" id="IPR029058">
    <property type="entry name" value="AB_hydrolase_fold"/>
</dbReference>
<protein>
    <recommendedName>
        <fullName evidence="5">Pectin acetylesterase</fullName>
        <ecNumber evidence="5">3.1.1.-</ecNumber>
    </recommendedName>
</protein>
<accession>B8A728</accession>
<comment type="similarity">
    <text evidence="3 5">Belongs to the pectinacetylesterase family.</text>
</comment>
<keyword evidence="5" id="KW-0961">Cell wall biogenesis/degradation</keyword>
<evidence type="ECO:0000313" key="7">
    <source>
        <dbReference type="Proteomes" id="UP000007015"/>
    </source>
</evidence>
<dbReference type="EC" id="3.1.1.-" evidence="5"/>
<dbReference type="InterPro" id="IPR004963">
    <property type="entry name" value="PAE/NOTUM"/>
</dbReference>
<reference evidence="6 7" key="1">
    <citation type="journal article" date="2005" name="PLoS Biol.">
        <title>The genomes of Oryza sativa: a history of duplications.</title>
        <authorList>
            <person name="Yu J."/>
            <person name="Wang J."/>
            <person name="Lin W."/>
            <person name="Li S."/>
            <person name="Li H."/>
            <person name="Zhou J."/>
            <person name="Ni P."/>
            <person name="Dong W."/>
            <person name="Hu S."/>
            <person name="Zeng C."/>
            <person name="Zhang J."/>
            <person name="Zhang Y."/>
            <person name="Li R."/>
            <person name="Xu Z."/>
            <person name="Li S."/>
            <person name="Li X."/>
            <person name="Zheng H."/>
            <person name="Cong L."/>
            <person name="Lin L."/>
            <person name="Yin J."/>
            <person name="Geng J."/>
            <person name="Li G."/>
            <person name="Shi J."/>
            <person name="Liu J."/>
            <person name="Lv H."/>
            <person name="Li J."/>
            <person name="Wang J."/>
            <person name="Deng Y."/>
            <person name="Ran L."/>
            <person name="Shi X."/>
            <person name="Wang X."/>
            <person name="Wu Q."/>
            <person name="Li C."/>
            <person name="Ren X."/>
            <person name="Wang J."/>
            <person name="Wang X."/>
            <person name="Li D."/>
            <person name="Liu D."/>
            <person name="Zhang X."/>
            <person name="Ji Z."/>
            <person name="Zhao W."/>
            <person name="Sun Y."/>
            <person name="Zhang Z."/>
            <person name="Bao J."/>
            <person name="Han Y."/>
            <person name="Dong L."/>
            <person name="Ji J."/>
            <person name="Chen P."/>
            <person name="Wu S."/>
            <person name="Liu J."/>
            <person name="Xiao Y."/>
            <person name="Bu D."/>
            <person name="Tan J."/>
            <person name="Yang L."/>
            <person name="Ye C."/>
            <person name="Zhang J."/>
            <person name="Xu J."/>
            <person name="Zhou Y."/>
            <person name="Yu Y."/>
            <person name="Zhang B."/>
            <person name="Zhuang S."/>
            <person name="Wei H."/>
            <person name="Liu B."/>
            <person name="Lei M."/>
            <person name="Yu H."/>
            <person name="Li Y."/>
            <person name="Xu H."/>
            <person name="Wei S."/>
            <person name="He X."/>
            <person name="Fang L."/>
            <person name="Zhang Z."/>
            <person name="Zhang Y."/>
            <person name="Huang X."/>
            <person name="Su Z."/>
            <person name="Tong W."/>
            <person name="Li J."/>
            <person name="Tong Z."/>
            <person name="Li S."/>
            <person name="Ye J."/>
            <person name="Wang L."/>
            <person name="Fang L."/>
            <person name="Lei T."/>
            <person name="Chen C."/>
            <person name="Chen H."/>
            <person name="Xu Z."/>
            <person name="Li H."/>
            <person name="Huang H."/>
            <person name="Zhang F."/>
            <person name="Xu H."/>
            <person name="Li N."/>
            <person name="Zhao C."/>
            <person name="Li S."/>
            <person name="Dong L."/>
            <person name="Huang Y."/>
            <person name="Li L."/>
            <person name="Xi Y."/>
            <person name="Qi Q."/>
            <person name="Li W."/>
            <person name="Zhang B."/>
            <person name="Hu W."/>
            <person name="Zhang Y."/>
            <person name="Tian X."/>
            <person name="Jiao Y."/>
            <person name="Liang X."/>
            <person name="Jin J."/>
            <person name="Gao L."/>
            <person name="Zheng W."/>
            <person name="Hao B."/>
            <person name="Liu S."/>
            <person name="Wang W."/>
            <person name="Yuan L."/>
            <person name="Cao M."/>
            <person name="McDermott J."/>
            <person name="Samudrala R."/>
            <person name="Wang J."/>
            <person name="Wong G.K."/>
            <person name="Yang H."/>
        </authorList>
    </citation>
    <scope>NUCLEOTIDE SEQUENCE [LARGE SCALE GENOMIC DNA]</scope>
    <source>
        <strain evidence="7">cv. 93-11</strain>
    </source>
</reference>
<evidence type="ECO:0000256" key="1">
    <source>
        <dbReference type="ARBA" id="ARBA00003534"/>
    </source>
</evidence>
<dbReference type="GO" id="GO:0052793">
    <property type="term" value="F:pectin acetylesterase activity"/>
    <property type="evidence" value="ECO:0007669"/>
    <property type="project" value="TreeGrafter"/>
</dbReference>
<dbReference type="AlphaFoldDB" id="B8A728"/>
<proteinExistence type="inferred from homology"/>
<dbReference type="OMA" id="ELTATWN"/>
<dbReference type="HOGENOM" id="CLU_031008_0_1_1"/>
<evidence type="ECO:0000313" key="6">
    <source>
        <dbReference type="EMBL" id="EEC70519.1"/>
    </source>
</evidence>
<dbReference type="Pfam" id="PF03283">
    <property type="entry name" value="PAE"/>
    <property type="match status" value="1"/>
</dbReference>
<comment type="function">
    <text evidence="1 5">Hydrolyzes acetyl esters in homogalacturonan regions of pectin. In type I primary cell wall, galacturonic acid residues of pectin can be acetylated at the O-2 and O-3 positions. Decreasing the degree of acetylation of pectin gels in vitro alters their physical properties.</text>
</comment>
<evidence type="ECO:0000256" key="4">
    <source>
        <dbReference type="ARBA" id="ARBA00022512"/>
    </source>
</evidence>
<keyword evidence="5" id="KW-0732">Signal</keyword>
<dbReference type="SUPFAM" id="SSF53474">
    <property type="entry name" value="alpha/beta-Hydrolases"/>
    <property type="match status" value="1"/>
</dbReference>
<feature type="chain" id="PRO_5008813508" description="Pectin acetylesterase" evidence="5">
    <location>
        <begin position="36"/>
        <end position="417"/>
    </location>
</feature>
<dbReference type="GO" id="GO:0071555">
    <property type="term" value="P:cell wall organization"/>
    <property type="evidence" value="ECO:0007669"/>
    <property type="project" value="UniProtKB-KW"/>
</dbReference>
<keyword evidence="5" id="KW-0964">Secreted</keyword>
<organism evidence="6 7">
    <name type="scientific">Oryza sativa subsp. indica</name>
    <name type="common">Rice</name>
    <dbReference type="NCBI Taxonomy" id="39946"/>
    <lineage>
        <taxon>Eukaryota</taxon>
        <taxon>Viridiplantae</taxon>
        <taxon>Streptophyta</taxon>
        <taxon>Embryophyta</taxon>
        <taxon>Tracheophyta</taxon>
        <taxon>Spermatophyta</taxon>
        <taxon>Magnoliopsida</taxon>
        <taxon>Liliopsida</taxon>
        <taxon>Poales</taxon>
        <taxon>Poaceae</taxon>
        <taxon>BOP clade</taxon>
        <taxon>Oryzoideae</taxon>
        <taxon>Oryzeae</taxon>
        <taxon>Oryzinae</taxon>
        <taxon>Oryza</taxon>
        <taxon>Oryza sativa</taxon>
    </lineage>
</organism>
<evidence type="ECO:0000256" key="2">
    <source>
        <dbReference type="ARBA" id="ARBA00004191"/>
    </source>
</evidence>
<dbReference type="Proteomes" id="UP000007015">
    <property type="component" value="Chromosome 1"/>
</dbReference>
<dbReference type="ESTHER" id="orysj-q94d71">
    <property type="family name" value="Pectinacetylesterase-Notum"/>
</dbReference>
<dbReference type="PANTHER" id="PTHR21562">
    <property type="entry name" value="NOTUM-RELATED"/>
    <property type="match status" value="1"/>
</dbReference>
<dbReference type="EMBL" id="CM000126">
    <property type="protein sequence ID" value="EEC70519.1"/>
    <property type="molecule type" value="Genomic_DNA"/>
</dbReference>
<feature type="signal peptide" evidence="5">
    <location>
        <begin position="1"/>
        <end position="35"/>
    </location>
</feature>
<gene>
    <name evidence="6" type="ORF">OsI_01625</name>
</gene>
<evidence type="ECO:0000256" key="3">
    <source>
        <dbReference type="ARBA" id="ARBA00005784"/>
    </source>
</evidence>
<keyword evidence="5" id="KW-0378">Hydrolase</keyword>
<dbReference type="GO" id="GO:0009505">
    <property type="term" value="C:plant-type cell wall"/>
    <property type="evidence" value="ECO:0007669"/>
    <property type="project" value="TreeGrafter"/>
</dbReference>